<dbReference type="Gene3D" id="2.30.180.10">
    <property type="entry name" value="FAS1 domain"/>
    <property type="match status" value="3"/>
</dbReference>
<dbReference type="SUPFAM" id="SSF82153">
    <property type="entry name" value="FAS1 domain"/>
    <property type="match status" value="3"/>
</dbReference>
<feature type="domain" description="FAS1" evidence="1">
    <location>
        <begin position="1"/>
        <end position="148"/>
    </location>
</feature>
<dbReference type="PROSITE" id="PS50213">
    <property type="entry name" value="FAS1"/>
    <property type="match status" value="3"/>
</dbReference>
<feature type="domain" description="FAS1" evidence="1">
    <location>
        <begin position="180"/>
        <end position="336"/>
    </location>
</feature>
<evidence type="ECO:0000259" key="1">
    <source>
        <dbReference type="PROSITE" id="PS50213"/>
    </source>
</evidence>
<gene>
    <name evidence="2" type="ORF">GCM10009416_31580</name>
</gene>
<dbReference type="InterPro" id="IPR050904">
    <property type="entry name" value="Adhesion/Biosynth-related"/>
</dbReference>
<dbReference type="PANTHER" id="PTHR10900:SF77">
    <property type="entry name" value="FI19380P1"/>
    <property type="match status" value="1"/>
</dbReference>
<dbReference type="Proteomes" id="UP001501588">
    <property type="component" value="Unassembled WGS sequence"/>
</dbReference>
<reference evidence="2 3" key="1">
    <citation type="journal article" date="2019" name="Int. J. Syst. Evol. Microbiol.">
        <title>The Global Catalogue of Microorganisms (GCM) 10K type strain sequencing project: providing services to taxonomists for standard genome sequencing and annotation.</title>
        <authorList>
            <consortium name="The Broad Institute Genomics Platform"/>
            <consortium name="The Broad Institute Genome Sequencing Center for Infectious Disease"/>
            <person name="Wu L."/>
            <person name="Ma J."/>
        </authorList>
    </citation>
    <scope>NUCLEOTIDE SEQUENCE [LARGE SCALE GENOMIC DNA]</scope>
    <source>
        <strain evidence="2 3">JCM 9933</strain>
    </source>
</reference>
<organism evidence="2 3">
    <name type="scientific">Craurococcus roseus</name>
    <dbReference type="NCBI Taxonomy" id="77585"/>
    <lineage>
        <taxon>Bacteria</taxon>
        <taxon>Pseudomonadati</taxon>
        <taxon>Pseudomonadota</taxon>
        <taxon>Alphaproteobacteria</taxon>
        <taxon>Acetobacterales</taxon>
        <taxon>Acetobacteraceae</taxon>
        <taxon>Craurococcus</taxon>
    </lineage>
</organism>
<feature type="domain" description="FAS1" evidence="1">
    <location>
        <begin position="357"/>
        <end position="512"/>
    </location>
</feature>
<proteinExistence type="predicted"/>
<name>A0ABN1FI36_9PROT</name>
<evidence type="ECO:0000313" key="2">
    <source>
        <dbReference type="EMBL" id="GAA0590838.1"/>
    </source>
</evidence>
<sequence length="520" mass="51677">MSSLLPADGRFDLLQSALELTGLDSALAAPGADLTVLAPTDEAFLRLAQGLGYAGDDEDGAFAAIATALAGLAPDGDAVPLLADILRYHVLPGAQTRDEIEAARSVPTLLGGVPLAPFGDAIGDSDPDARDPRFVPGEGDIAAGDGVLVQPIDGVLLPIDVPGLGGDEPAPPTVAGVAAAASGEGFDSDGGDFDILLAAAGAAGLTGALADPGANLTVFAPTDDAFAELARTLGAHPDSEQATFEAIASTLAELAPDGDPIPLLRDVLLYHVVDGRFGQAQAGAAGPLATLAGGTIEVSGVSTADADPDVRDARFVPGAGDILASNGAVQPIDRVLLPLDLETANDGVSLSIAGELAKSGDGFDANGEDFDLLNAALDAAGLTGALDDASAHLTLFAPTDAAFIGLAQAFGFEGDGEEEAFGAIVGALTEAGHGDPIPLLTDILTYHVAPGLLAAEDVVAAESIATLSGEAITPDGAVLGDLDPFVPDPEVIVARADLPATNGLVHAIDGVLLPFDAPLV</sequence>
<protein>
    <recommendedName>
        <fullName evidence="1">FAS1 domain-containing protein</fullName>
    </recommendedName>
</protein>
<evidence type="ECO:0000313" key="3">
    <source>
        <dbReference type="Proteomes" id="UP001501588"/>
    </source>
</evidence>
<dbReference type="InterPro" id="IPR000782">
    <property type="entry name" value="FAS1_domain"/>
</dbReference>
<dbReference type="EMBL" id="BAAAFZ010000050">
    <property type="protein sequence ID" value="GAA0590838.1"/>
    <property type="molecule type" value="Genomic_DNA"/>
</dbReference>
<accession>A0ABN1FI36</accession>
<dbReference type="InterPro" id="IPR036378">
    <property type="entry name" value="FAS1_dom_sf"/>
</dbReference>
<dbReference type="PANTHER" id="PTHR10900">
    <property type="entry name" value="PERIOSTIN-RELATED"/>
    <property type="match status" value="1"/>
</dbReference>
<dbReference type="Pfam" id="PF02469">
    <property type="entry name" value="Fasciclin"/>
    <property type="match status" value="3"/>
</dbReference>
<dbReference type="SMART" id="SM00554">
    <property type="entry name" value="FAS1"/>
    <property type="match status" value="3"/>
</dbReference>
<dbReference type="RefSeq" id="WP_343896327.1">
    <property type="nucleotide sequence ID" value="NZ_BAAAFZ010000050.1"/>
</dbReference>
<comment type="caution">
    <text evidence="2">The sequence shown here is derived from an EMBL/GenBank/DDBJ whole genome shotgun (WGS) entry which is preliminary data.</text>
</comment>
<keyword evidence="3" id="KW-1185">Reference proteome</keyword>